<evidence type="ECO:0000256" key="8">
    <source>
        <dbReference type="SAM" id="MobiDB-lite"/>
    </source>
</evidence>
<keyword evidence="6 7" id="KW-0012">Acyltransferase</keyword>
<dbReference type="PANTHER" id="PTHR22883">
    <property type="entry name" value="ZINC FINGER DHHC DOMAIN CONTAINING PROTEIN"/>
    <property type="match status" value="1"/>
</dbReference>
<comment type="catalytic activity">
    <reaction evidence="7">
        <text>L-cysteinyl-[protein] + hexadecanoyl-CoA = S-hexadecanoyl-L-cysteinyl-[protein] + CoA</text>
        <dbReference type="Rhea" id="RHEA:36683"/>
        <dbReference type="Rhea" id="RHEA-COMP:10131"/>
        <dbReference type="Rhea" id="RHEA-COMP:11032"/>
        <dbReference type="ChEBI" id="CHEBI:29950"/>
        <dbReference type="ChEBI" id="CHEBI:57287"/>
        <dbReference type="ChEBI" id="CHEBI:57379"/>
        <dbReference type="ChEBI" id="CHEBI:74151"/>
        <dbReference type="EC" id="2.3.1.225"/>
    </reaction>
</comment>
<evidence type="ECO:0000256" key="2">
    <source>
        <dbReference type="ARBA" id="ARBA00022679"/>
    </source>
</evidence>
<keyword evidence="11" id="KW-1185">Reference proteome</keyword>
<name>A0ABP1HLH0_9EUKA</name>
<dbReference type="Proteomes" id="UP001642409">
    <property type="component" value="Unassembled WGS sequence"/>
</dbReference>
<feature type="domain" description="Palmitoyltransferase DHHC" evidence="9">
    <location>
        <begin position="166"/>
        <end position="307"/>
    </location>
</feature>
<sequence length="503" mass="57717">MIKIGNVRVSNNGKYILGVDYYKSIISAILILIPALITGVYIQFSVSIIYLNWVVVVVTFVTTLLSLVFLTLTSIIEPGILPGKELQMYFLNQIEQLIKSKQKSKSELQISQRQQFFSTPDESTHEMLTTDNKKIFRNSQTYQILSDRHDEEDHEFTVRDKGHSIPLKFCATCGFYRPLRCVHGSKSSVCIQRYDHFCVWVGTDVGLHNHGYFLLLLFFTCVHFVFQVIFGILGIICGSFLLLKPLFLASLPLSLLNSLSLTSTPFSISTIVLSSLITIISFFAIRLTSELLSYHHTLLQTGTLTKEDSGPQNALISAAFNKLTFRKNLETVFNALKTDKILSKFIKEQNELIKVVRENVLVDSFDAIGRTLKMKMHVSFQDLQKRDQVKKKMSRACQMFEEEKPQQILEKIEFNQVITARNAFEFALTRSRQGINNSKTEVERLKQARPDMFVWKEKKELMIVQICQKKPKTPKQEKEKEKDKNKNKGQTKAEIALESRTQI</sequence>
<reference evidence="10 11" key="1">
    <citation type="submission" date="2024-07" db="EMBL/GenBank/DDBJ databases">
        <authorList>
            <person name="Akdeniz Z."/>
        </authorList>
    </citation>
    <scope>NUCLEOTIDE SEQUENCE [LARGE SCALE GENOMIC DNA]</scope>
</reference>
<comment type="domain">
    <text evidence="7">The DHHC domain is required for palmitoyltransferase activity.</text>
</comment>
<feature type="transmembrane region" description="Helical" evidence="7">
    <location>
        <begin position="50"/>
        <end position="76"/>
    </location>
</feature>
<proteinExistence type="inferred from homology"/>
<evidence type="ECO:0000256" key="5">
    <source>
        <dbReference type="ARBA" id="ARBA00023136"/>
    </source>
</evidence>
<keyword evidence="3 7" id="KW-0812">Transmembrane</keyword>
<evidence type="ECO:0000256" key="7">
    <source>
        <dbReference type="RuleBase" id="RU079119"/>
    </source>
</evidence>
<evidence type="ECO:0000256" key="1">
    <source>
        <dbReference type="ARBA" id="ARBA00004141"/>
    </source>
</evidence>
<evidence type="ECO:0000313" key="11">
    <source>
        <dbReference type="Proteomes" id="UP001642409"/>
    </source>
</evidence>
<organism evidence="10 11">
    <name type="scientific">Hexamita inflata</name>
    <dbReference type="NCBI Taxonomy" id="28002"/>
    <lineage>
        <taxon>Eukaryota</taxon>
        <taxon>Metamonada</taxon>
        <taxon>Diplomonadida</taxon>
        <taxon>Hexamitidae</taxon>
        <taxon>Hexamitinae</taxon>
        <taxon>Hexamita</taxon>
    </lineage>
</organism>
<feature type="region of interest" description="Disordered" evidence="8">
    <location>
        <begin position="467"/>
        <end position="503"/>
    </location>
</feature>
<feature type="transmembrane region" description="Helical" evidence="7">
    <location>
        <begin position="212"/>
        <end position="243"/>
    </location>
</feature>
<keyword evidence="4 7" id="KW-1133">Transmembrane helix</keyword>
<evidence type="ECO:0000256" key="3">
    <source>
        <dbReference type="ARBA" id="ARBA00022692"/>
    </source>
</evidence>
<dbReference type="EMBL" id="CAXDID020000032">
    <property type="protein sequence ID" value="CAL5994976.1"/>
    <property type="molecule type" value="Genomic_DNA"/>
</dbReference>
<feature type="transmembrane region" description="Helical" evidence="7">
    <location>
        <begin position="263"/>
        <end position="285"/>
    </location>
</feature>
<evidence type="ECO:0000256" key="4">
    <source>
        <dbReference type="ARBA" id="ARBA00022989"/>
    </source>
</evidence>
<comment type="similarity">
    <text evidence="7">Belongs to the DHHC palmitoyltransferase family.</text>
</comment>
<protein>
    <recommendedName>
        <fullName evidence="7">Palmitoyltransferase</fullName>
        <ecNumber evidence="7">2.3.1.225</ecNumber>
    </recommendedName>
</protein>
<evidence type="ECO:0000259" key="9">
    <source>
        <dbReference type="Pfam" id="PF01529"/>
    </source>
</evidence>
<evidence type="ECO:0000313" key="10">
    <source>
        <dbReference type="EMBL" id="CAL5994976.1"/>
    </source>
</evidence>
<comment type="caution">
    <text evidence="10">The sequence shown here is derived from an EMBL/GenBank/DDBJ whole genome shotgun (WGS) entry which is preliminary data.</text>
</comment>
<dbReference type="InterPro" id="IPR039859">
    <property type="entry name" value="PFA4/ZDH16/20/ERF2-like"/>
</dbReference>
<keyword evidence="2 7" id="KW-0808">Transferase</keyword>
<dbReference type="PROSITE" id="PS50216">
    <property type="entry name" value="DHHC"/>
    <property type="match status" value="1"/>
</dbReference>
<gene>
    <name evidence="10" type="ORF">HINF_LOCUS13810</name>
</gene>
<accession>A0ABP1HLH0</accession>
<dbReference type="InterPro" id="IPR001594">
    <property type="entry name" value="Palmitoyltrfase_DHHC"/>
</dbReference>
<keyword evidence="5 7" id="KW-0472">Membrane</keyword>
<dbReference type="EC" id="2.3.1.225" evidence="7"/>
<dbReference type="Pfam" id="PF01529">
    <property type="entry name" value="DHHC"/>
    <property type="match status" value="1"/>
</dbReference>
<feature type="transmembrane region" description="Helical" evidence="7">
    <location>
        <begin position="21"/>
        <end position="44"/>
    </location>
</feature>
<comment type="subcellular location">
    <subcellularLocation>
        <location evidence="1">Membrane</location>
        <topology evidence="1">Multi-pass membrane protein</topology>
    </subcellularLocation>
</comment>
<evidence type="ECO:0000256" key="6">
    <source>
        <dbReference type="ARBA" id="ARBA00023315"/>
    </source>
</evidence>
<feature type="compositionally biased region" description="Basic and acidic residues" evidence="8">
    <location>
        <begin position="474"/>
        <end position="486"/>
    </location>
</feature>